<keyword evidence="8 13" id="KW-0269">Exonuclease</keyword>
<dbReference type="InterPro" id="IPR034747">
    <property type="entry name" value="EXOI_SH3"/>
</dbReference>
<reference evidence="18 19" key="1">
    <citation type="journal article" date="2014" name="Genome Announc.">
        <title>Draft Genome Sequence of Lysobacter capsici AZ78, a Bacterium Antagonistic to Plant-Pathogenic Oomycetes.</title>
        <authorList>
            <person name="Puopolo G."/>
            <person name="Sonego P."/>
            <person name="Engelen K."/>
            <person name="Pertot I."/>
        </authorList>
    </citation>
    <scope>NUCLEOTIDE SEQUENCE [LARGE SCALE GENOMIC DNA]</scope>
    <source>
        <strain evidence="18 19">AZ78</strain>
    </source>
</reference>
<dbReference type="CDD" id="cd06138">
    <property type="entry name" value="ExoI_N"/>
    <property type="match status" value="1"/>
</dbReference>
<dbReference type="Gene3D" id="3.30.420.10">
    <property type="entry name" value="Ribonuclease H-like superfamily/Ribonuclease H"/>
    <property type="match status" value="1"/>
</dbReference>
<dbReference type="Proteomes" id="UP000023435">
    <property type="component" value="Unassembled WGS sequence"/>
</dbReference>
<evidence type="ECO:0000313" key="18">
    <source>
        <dbReference type="EMBL" id="KWS02805.1"/>
    </source>
</evidence>
<organism evidence="18 19">
    <name type="scientific">Lysobacter capsici AZ78</name>
    <dbReference type="NCBI Taxonomy" id="1444315"/>
    <lineage>
        <taxon>Bacteria</taxon>
        <taxon>Pseudomonadati</taxon>
        <taxon>Pseudomonadota</taxon>
        <taxon>Gammaproteobacteria</taxon>
        <taxon>Lysobacterales</taxon>
        <taxon>Lysobacteraceae</taxon>
        <taxon>Lysobacter</taxon>
    </lineage>
</organism>
<gene>
    <name evidence="18" type="ORF">AZ78_0351</name>
</gene>
<dbReference type="EC" id="3.1.11.1" evidence="2 13"/>
<dbReference type="Gene3D" id="1.10.287.1240">
    <property type="match status" value="1"/>
</dbReference>
<dbReference type="GO" id="GO:0008310">
    <property type="term" value="F:single-stranded DNA 3'-5' DNA exonuclease activity"/>
    <property type="evidence" value="ECO:0007669"/>
    <property type="project" value="UniProtKB-EC"/>
</dbReference>
<feature type="domain" description="ExoI C-terminal" evidence="17">
    <location>
        <begin position="354"/>
        <end position="476"/>
    </location>
</feature>
<evidence type="ECO:0000256" key="2">
    <source>
        <dbReference type="ARBA" id="ARBA00012108"/>
    </source>
</evidence>
<keyword evidence="11 13" id="KW-0234">DNA repair</keyword>
<dbReference type="InterPro" id="IPR013620">
    <property type="entry name" value="Exonuc_1_SH3"/>
</dbReference>
<evidence type="ECO:0000256" key="6">
    <source>
        <dbReference type="ARBA" id="ARBA00022763"/>
    </source>
</evidence>
<keyword evidence="5 15" id="KW-0479">Metal-binding</keyword>
<evidence type="ECO:0000256" key="7">
    <source>
        <dbReference type="ARBA" id="ARBA00022801"/>
    </source>
</evidence>
<dbReference type="RefSeq" id="WP_036104092.1">
    <property type="nucleotide sequence ID" value="NZ_JAJA02000001.1"/>
</dbReference>
<dbReference type="AlphaFoldDB" id="A0A108U596"/>
<keyword evidence="9 15" id="KW-0460">Magnesium</keyword>
<feature type="binding site" evidence="15">
    <location>
        <position position="180"/>
    </location>
    <ligand>
        <name>Mg(2+)</name>
        <dbReference type="ChEBI" id="CHEBI:18420"/>
        <label>2</label>
    </ligand>
</feature>
<keyword evidence="4 13" id="KW-0540">Nuclease</keyword>
<dbReference type="InterPro" id="IPR012337">
    <property type="entry name" value="RNaseH-like_sf"/>
</dbReference>
<feature type="binding site" evidence="15">
    <location>
        <position position="9"/>
    </location>
    <ligand>
        <name>Mg(2+)</name>
        <dbReference type="ChEBI" id="CHEBI:18420"/>
        <label>1</label>
    </ligand>
</feature>
<dbReference type="SMART" id="SM00479">
    <property type="entry name" value="EXOIII"/>
    <property type="match status" value="1"/>
</dbReference>
<protein>
    <recommendedName>
        <fullName evidence="3 13">Exodeoxyribonuclease I</fullName>
        <ecNumber evidence="2 13">3.1.11.1</ecNumber>
    </recommendedName>
</protein>
<dbReference type="Pfam" id="PF08411">
    <property type="entry name" value="ExoI_SH3"/>
    <property type="match status" value="1"/>
</dbReference>
<comment type="catalytic activity">
    <reaction evidence="1 13">
        <text>Exonucleolytic cleavage in the 3'- to 5'-direction to yield nucleoside 5'-phosphates.</text>
        <dbReference type="EC" id="3.1.11.1"/>
    </reaction>
</comment>
<dbReference type="InterPro" id="IPR038649">
    <property type="entry name" value="EXOI_SH3_sf"/>
</dbReference>
<sequence length="483" mass="54700">MPASFLFYDLETYGSDPRTTRIAQFAAIRTDADLNQIDTPISVFVKPADDLLPSPIATVITGIAPQDALRDGVSEAEVFALIFDEMARPETCSAGYNSLRFDDEFVRYGLFRNFYDPYEREWRGGNSRWDLLDVLRLAHALRPDGIVWPRREDGATSFKLEHLAEANGVREGDAHEALSDVRALIGIARKFKAAQPKLWEYALRLRDKRFAGSLLDVIAMTPALHVSQRYPAARMCAAPVIPLARHPRIDNRVLVFDLAQDPAALLRLAPDEIADRLYTPTADLPQGEERIALKEVHLNRCPALIAWNHLRPADFERLQIDPAQVERHAAQIREAGPELVEKVRRVYANDRARDPSDVDASLYDAFIGDGDKRLFRNVRTTAPEALAQAAFEFRDARLPELLFRYRARNWPQTLSAAERERWDAYRRHRLVDDSGLSEFNFERFAIELQQARAMVGEDGAKQALLDRLEDWAGAIARDLNASG</sequence>
<dbReference type="PROSITE" id="PS51785">
    <property type="entry name" value="EXOI_C"/>
    <property type="match status" value="1"/>
</dbReference>
<accession>A0A108U596</accession>
<proteinExistence type="predicted"/>
<dbReference type="EMBL" id="JAJA02000001">
    <property type="protein sequence ID" value="KWS02805.1"/>
    <property type="molecule type" value="Genomic_DNA"/>
</dbReference>
<evidence type="ECO:0000256" key="11">
    <source>
        <dbReference type="ARBA" id="ARBA00023204"/>
    </source>
</evidence>
<evidence type="ECO:0000313" key="19">
    <source>
        <dbReference type="Proteomes" id="UP000023435"/>
    </source>
</evidence>
<dbReference type="GO" id="GO:0006281">
    <property type="term" value="P:DNA repair"/>
    <property type="evidence" value="ECO:0007669"/>
    <property type="project" value="UniProtKB-KW"/>
</dbReference>
<comment type="subunit">
    <text evidence="12">Monomer. Interacts with ssb (via C-terminus); this interaction stimulates the exonuclease activity by recruiting the enzyme to its substrate.</text>
</comment>
<evidence type="ECO:0000256" key="10">
    <source>
        <dbReference type="ARBA" id="ARBA00023125"/>
    </source>
</evidence>
<dbReference type="PROSITE" id="PS51784">
    <property type="entry name" value="EXOI_SH3"/>
    <property type="match status" value="1"/>
</dbReference>
<evidence type="ECO:0000256" key="9">
    <source>
        <dbReference type="ARBA" id="ARBA00022842"/>
    </source>
</evidence>
<dbReference type="NCBIfam" id="NF008746">
    <property type="entry name" value="PRK11779.1"/>
    <property type="match status" value="1"/>
</dbReference>
<evidence type="ECO:0000256" key="5">
    <source>
        <dbReference type="ARBA" id="ARBA00022723"/>
    </source>
</evidence>
<evidence type="ECO:0000259" key="16">
    <source>
        <dbReference type="PROSITE" id="PS51784"/>
    </source>
</evidence>
<keyword evidence="7 13" id="KW-0378">Hydrolase</keyword>
<evidence type="ECO:0000256" key="3">
    <source>
        <dbReference type="ARBA" id="ARBA00019900"/>
    </source>
</evidence>
<evidence type="ECO:0000256" key="8">
    <source>
        <dbReference type="ARBA" id="ARBA00022839"/>
    </source>
</evidence>
<evidence type="ECO:0000256" key="13">
    <source>
        <dbReference type="PIRNR" id="PIRNR000977"/>
    </source>
</evidence>
<dbReference type="Pfam" id="PF00929">
    <property type="entry name" value="RNase_T"/>
    <property type="match status" value="1"/>
</dbReference>
<dbReference type="PIRSF" id="PIRSF000977">
    <property type="entry name" value="Exodeoxyribonuclease_I"/>
    <property type="match status" value="1"/>
</dbReference>
<dbReference type="InterPro" id="IPR013520">
    <property type="entry name" value="Ribonucl_H"/>
</dbReference>
<dbReference type="OrthoDB" id="9763470at2"/>
<feature type="binding site" evidence="15">
    <location>
        <position position="11"/>
    </location>
    <ligand>
        <name>Mg(2+)</name>
        <dbReference type="ChEBI" id="CHEBI:18420"/>
        <label>2</label>
    </ligand>
</feature>
<dbReference type="SUPFAM" id="SSF53098">
    <property type="entry name" value="Ribonuclease H-like"/>
    <property type="match status" value="1"/>
</dbReference>
<dbReference type="InterPro" id="IPR036397">
    <property type="entry name" value="RNaseH_sf"/>
</dbReference>
<dbReference type="FunFam" id="1.20.1280.70:FF:000001">
    <property type="entry name" value="Exodeoxyribonuclease I"/>
    <property type="match status" value="1"/>
</dbReference>
<keyword evidence="6 13" id="KW-0227">DNA damage</keyword>
<feature type="binding site" evidence="14">
    <location>
        <position position="159"/>
    </location>
    <ligand>
        <name>substrate</name>
    </ligand>
</feature>
<keyword evidence="10" id="KW-0238">DNA-binding</keyword>
<keyword evidence="19" id="KW-1185">Reference proteome</keyword>
<feature type="binding site" evidence="14">
    <location>
        <position position="11"/>
    </location>
    <ligand>
        <name>substrate</name>
    </ligand>
</feature>
<evidence type="ECO:0000256" key="14">
    <source>
        <dbReference type="PIRSR" id="PIRSR000977-1"/>
    </source>
</evidence>
<dbReference type="GO" id="GO:0003677">
    <property type="term" value="F:DNA binding"/>
    <property type="evidence" value="ECO:0007669"/>
    <property type="project" value="UniProtKB-KW"/>
</dbReference>
<evidence type="ECO:0000259" key="17">
    <source>
        <dbReference type="PROSITE" id="PS51785"/>
    </source>
</evidence>
<dbReference type="Gene3D" id="3.30.1520.20">
    <property type="entry name" value="Exonuclease ExoI, domain 2"/>
    <property type="match status" value="1"/>
</dbReference>
<name>A0A108U596_9GAMM</name>
<dbReference type="Gene3D" id="1.20.1280.70">
    <property type="entry name" value="Exonuclease ExoI, domain 3"/>
    <property type="match status" value="1"/>
</dbReference>
<dbReference type="InterPro" id="IPR023607">
    <property type="entry name" value="Exodeoxyribonuclease_I"/>
</dbReference>
<dbReference type="InterPro" id="IPR058561">
    <property type="entry name" value="Exonuc_1_C"/>
</dbReference>
<dbReference type="FunFam" id="3.30.420.10:FF:000033">
    <property type="entry name" value="Exodeoxyribonuclease I"/>
    <property type="match status" value="1"/>
</dbReference>
<comment type="caution">
    <text evidence="18">The sequence shown here is derived from an EMBL/GenBank/DDBJ whole genome shotgun (WGS) entry which is preliminary data.</text>
</comment>
<evidence type="ECO:0000256" key="1">
    <source>
        <dbReference type="ARBA" id="ARBA00000563"/>
    </source>
</evidence>
<evidence type="ECO:0000256" key="4">
    <source>
        <dbReference type="ARBA" id="ARBA00022722"/>
    </source>
</evidence>
<evidence type="ECO:0000256" key="15">
    <source>
        <dbReference type="PIRSR" id="PIRSR000977-2"/>
    </source>
</evidence>
<comment type="cofactor">
    <cofactor evidence="15">
        <name>Mg(2+)</name>
        <dbReference type="ChEBI" id="CHEBI:18420"/>
    </cofactor>
    <text evidence="15">Binds 2 Mg(2+) ions per monomer.</text>
</comment>
<evidence type="ECO:0000256" key="12">
    <source>
        <dbReference type="ARBA" id="ARBA00046792"/>
    </source>
</evidence>
<feature type="domain" description="ExoI SH3-like" evidence="16">
    <location>
        <begin position="196"/>
        <end position="351"/>
    </location>
</feature>
<dbReference type="Pfam" id="PF26016">
    <property type="entry name" value="ExoI_C"/>
    <property type="match status" value="1"/>
</dbReference>
<dbReference type="GO" id="GO:0046872">
    <property type="term" value="F:metal ion binding"/>
    <property type="evidence" value="ECO:0007669"/>
    <property type="project" value="UniProtKB-KW"/>
</dbReference>